<name>A0AAV0ARI4_PHAPC</name>
<dbReference type="PANTHER" id="PTHR32268">
    <property type="entry name" value="HOMOSERINE O-ACETYLTRANSFERASE"/>
    <property type="match status" value="1"/>
</dbReference>
<dbReference type="GO" id="GO:0006535">
    <property type="term" value="P:cysteine biosynthetic process from serine"/>
    <property type="evidence" value="ECO:0007669"/>
    <property type="project" value="TreeGrafter"/>
</dbReference>
<dbReference type="AlphaFoldDB" id="A0AAV0ARI4"/>
<dbReference type="InterPro" id="IPR029058">
    <property type="entry name" value="AB_hydrolase_fold"/>
</dbReference>
<dbReference type="GO" id="GO:0009001">
    <property type="term" value="F:serine O-acetyltransferase activity"/>
    <property type="evidence" value="ECO:0007669"/>
    <property type="project" value="TreeGrafter"/>
</dbReference>
<protein>
    <recommendedName>
        <fullName evidence="4">AB hydrolase-1 domain-containing protein</fullName>
    </recommendedName>
</protein>
<feature type="compositionally biased region" description="Acidic residues" evidence="1">
    <location>
        <begin position="121"/>
        <end position="130"/>
    </location>
</feature>
<reference evidence="2" key="1">
    <citation type="submission" date="2022-06" db="EMBL/GenBank/DDBJ databases">
        <authorList>
            <consortium name="SYNGENTA / RWTH Aachen University"/>
        </authorList>
    </citation>
    <scope>NUCLEOTIDE SEQUENCE</scope>
</reference>
<dbReference type="GO" id="GO:0004414">
    <property type="term" value="F:homoserine O-acetyltransferase activity"/>
    <property type="evidence" value="ECO:0007669"/>
    <property type="project" value="TreeGrafter"/>
</dbReference>
<evidence type="ECO:0000256" key="1">
    <source>
        <dbReference type="SAM" id="MobiDB-lite"/>
    </source>
</evidence>
<keyword evidence="3" id="KW-1185">Reference proteome</keyword>
<proteinExistence type="predicted"/>
<accession>A0AAV0ARI4</accession>
<dbReference type="GO" id="GO:0005739">
    <property type="term" value="C:mitochondrion"/>
    <property type="evidence" value="ECO:0007669"/>
    <property type="project" value="TreeGrafter"/>
</dbReference>
<organism evidence="2 3">
    <name type="scientific">Phakopsora pachyrhizi</name>
    <name type="common">Asian soybean rust disease fungus</name>
    <dbReference type="NCBI Taxonomy" id="170000"/>
    <lineage>
        <taxon>Eukaryota</taxon>
        <taxon>Fungi</taxon>
        <taxon>Dikarya</taxon>
        <taxon>Basidiomycota</taxon>
        <taxon>Pucciniomycotina</taxon>
        <taxon>Pucciniomycetes</taxon>
        <taxon>Pucciniales</taxon>
        <taxon>Phakopsoraceae</taxon>
        <taxon>Phakopsora</taxon>
    </lineage>
</organism>
<feature type="region of interest" description="Disordered" evidence="1">
    <location>
        <begin position="82"/>
        <end position="101"/>
    </location>
</feature>
<evidence type="ECO:0000313" key="3">
    <source>
        <dbReference type="Proteomes" id="UP001153365"/>
    </source>
</evidence>
<dbReference type="GO" id="GO:0009086">
    <property type="term" value="P:methionine biosynthetic process"/>
    <property type="evidence" value="ECO:0007669"/>
    <property type="project" value="TreeGrafter"/>
</dbReference>
<dbReference type="SUPFAM" id="SSF53474">
    <property type="entry name" value="alpha/beta-Hydrolases"/>
    <property type="match status" value="1"/>
</dbReference>
<evidence type="ECO:0000313" key="2">
    <source>
        <dbReference type="EMBL" id="CAH7671872.1"/>
    </source>
</evidence>
<dbReference type="GO" id="GO:0009092">
    <property type="term" value="P:homoserine metabolic process"/>
    <property type="evidence" value="ECO:0007669"/>
    <property type="project" value="TreeGrafter"/>
</dbReference>
<dbReference type="Gene3D" id="3.40.50.1820">
    <property type="entry name" value="alpha/beta hydrolase"/>
    <property type="match status" value="1"/>
</dbReference>
<dbReference type="Proteomes" id="UP001153365">
    <property type="component" value="Unassembled WGS sequence"/>
</dbReference>
<dbReference type="InterPro" id="IPR008220">
    <property type="entry name" value="HAT_MetX-like"/>
</dbReference>
<evidence type="ECO:0008006" key="4">
    <source>
        <dbReference type="Google" id="ProtNLM"/>
    </source>
</evidence>
<dbReference type="EMBL" id="CALTRL010001277">
    <property type="protein sequence ID" value="CAH7671872.1"/>
    <property type="molecule type" value="Genomic_DNA"/>
</dbReference>
<sequence>MVRAQFKLLDHLGISKLFASVGSSIGGMQSIVNAWLEPQRVQRVVSISGCVQTDPSSIALQYAQRSGQSIVKKLLNPFLPQPSTSSKEAFKPGEPQPRTSVITLSPMRVGQQEEIVEVLAEEEEEDDDADVSVVVGDNGDDDLPGQRQRRRPLRRDVPVIATTGGRQLSDDELL</sequence>
<comment type="caution">
    <text evidence="2">The sequence shown here is derived from an EMBL/GenBank/DDBJ whole genome shotgun (WGS) entry which is preliminary data.</text>
</comment>
<feature type="region of interest" description="Disordered" evidence="1">
    <location>
        <begin position="121"/>
        <end position="174"/>
    </location>
</feature>
<dbReference type="PANTHER" id="PTHR32268:SF16">
    <property type="entry name" value="SERINE O-SUCCINYLTRANSFERASE"/>
    <property type="match status" value="1"/>
</dbReference>
<gene>
    <name evidence="2" type="ORF">PPACK8108_LOCUS6709</name>
</gene>